<comment type="caution">
    <text evidence="5">The sequence shown here is derived from an EMBL/GenBank/DDBJ whole genome shotgun (WGS) entry which is preliminary data.</text>
</comment>
<keyword evidence="3" id="KW-0456">Lyase</keyword>
<evidence type="ECO:0000256" key="1">
    <source>
        <dbReference type="ARBA" id="ARBA00001933"/>
    </source>
</evidence>
<name>A0A7C8JJT2_ORBOL</name>
<dbReference type="Proteomes" id="UP000475325">
    <property type="component" value="Unassembled WGS sequence"/>
</dbReference>
<dbReference type="PANTHER" id="PTHR42735:SF4">
    <property type="entry name" value="PYRIDOXAL PHOSPHATE-DEPENDENT DECARBOXYLASE FAMILY PROTEIN"/>
    <property type="match status" value="1"/>
</dbReference>
<protein>
    <recommendedName>
        <fullName evidence="7">PLP-dependent transferase</fullName>
    </recommendedName>
</protein>
<reference evidence="5 6" key="1">
    <citation type="submission" date="2019-06" db="EMBL/GenBank/DDBJ databases">
        <authorList>
            <person name="Palmer J.M."/>
        </authorList>
    </citation>
    <scope>NUCLEOTIDE SEQUENCE [LARGE SCALE GENOMIC DNA]</scope>
    <source>
        <strain evidence="5 6">TWF102</strain>
    </source>
</reference>
<dbReference type="InterPro" id="IPR002129">
    <property type="entry name" value="PyrdxlP-dep_de-COase"/>
</dbReference>
<dbReference type="GO" id="GO:0019752">
    <property type="term" value="P:carboxylic acid metabolic process"/>
    <property type="evidence" value="ECO:0007669"/>
    <property type="project" value="InterPro"/>
</dbReference>
<proteinExistence type="predicted"/>
<evidence type="ECO:0000256" key="3">
    <source>
        <dbReference type="ARBA" id="ARBA00023239"/>
    </source>
</evidence>
<keyword evidence="2 4" id="KW-0663">Pyridoxal phosphate</keyword>
<dbReference type="Pfam" id="PF00282">
    <property type="entry name" value="Pyridoxal_deC"/>
    <property type="match status" value="1"/>
</dbReference>
<evidence type="ECO:0008006" key="7">
    <source>
        <dbReference type="Google" id="ProtNLM"/>
    </source>
</evidence>
<dbReference type="EMBL" id="WIQW01000001">
    <property type="protein sequence ID" value="KAF3113422.1"/>
    <property type="molecule type" value="Genomic_DNA"/>
</dbReference>
<evidence type="ECO:0000313" key="5">
    <source>
        <dbReference type="EMBL" id="KAF3113422.1"/>
    </source>
</evidence>
<comment type="cofactor">
    <cofactor evidence="1 4">
        <name>pyridoxal 5'-phosphate</name>
        <dbReference type="ChEBI" id="CHEBI:597326"/>
    </cofactor>
</comment>
<accession>A0A7C8JJT2</accession>
<dbReference type="InterPro" id="IPR015424">
    <property type="entry name" value="PyrdxlP-dep_Trfase"/>
</dbReference>
<feature type="modified residue" description="N6-(pyridoxal phosphate)lysine" evidence="4">
    <location>
        <position position="465"/>
    </location>
</feature>
<dbReference type="SUPFAM" id="SSF53383">
    <property type="entry name" value="PLP-dependent transferases"/>
    <property type="match status" value="1"/>
</dbReference>
<dbReference type="AlphaFoldDB" id="A0A7C8JJT2"/>
<dbReference type="InterPro" id="IPR050477">
    <property type="entry name" value="GrpII_AminoAcid_Decarb"/>
</dbReference>
<organism evidence="5 6">
    <name type="scientific">Orbilia oligospora</name>
    <name type="common">Nematode-trapping fungus</name>
    <name type="synonym">Arthrobotrys oligospora</name>
    <dbReference type="NCBI Taxonomy" id="2813651"/>
    <lineage>
        <taxon>Eukaryota</taxon>
        <taxon>Fungi</taxon>
        <taxon>Dikarya</taxon>
        <taxon>Ascomycota</taxon>
        <taxon>Pezizomycotina</taxon>
        <taxon>Orbiliomycetes</taxon>
        <taxon>Orbiliales</taxon>
        <taxon>Orbiliaceae</taxon>
        <taxon>Orbilia</taxon>
    </lineage>
</organism>
<dbReference type="GO" id="GO:0030170">
    <property type="term" value="F:pyridoxal phosphate binding"/>
    <property type="evidence" value="ECO:0007669"/>
    <property type="project" value="InterPro"/>
</dbReference>
<evidence type="ECO:0000313" key="6">
    <source>
        <dbReference type="Proteomes" id="UP000475325"/>
    </source>
</evidence>
<evidence type="ECO:0000256" key="2">
    <source>
        <dbReference type="ARBA" id="ARBA00022898"/>
    </source>
</evidence>
<sequence>MGAKNSVPGRPSSSSALVPDINKINGHQVEDGQAGDHHPVVASWFLGPRAENFKYMAQSFLQVLHDQKEARHSLFPNDPAFITPEIQSDERFQASIEYLNNNLHLLSEKLSTNCIPFWSPRFNGHMNMDTTMPALLGYLTAMLYNPNNLAIEGGPLTTMLEIVVGKQLSEMLGYNVVPSHDPSVPVGWGHITADGSIANIEAIWVARNLKFYPLSLFLAVTEGPLKFIKSNPRPLIVPLCNGTKKPFVDLTTWELLNLTPDAAMSLSHQLSELYGISQTALTKAITPYLIQDTGRRWLEKKFGIENEAVMFVSTTAHYSWPKGCAITGIGAANIISVDVDLNARMSISNLRSKLSDALANKRAVYSVVAIMGSTEHGAVDPLKEILEVRKEFQKQGLSFLIHCDAAWGGYFASKVDVKTKGKNGILNNTRNHTMGFVPRQTLKAYTVEQLESFGEADSVTIDPHKSGLCSYPAGGLCYRDGRLRFLVTWQSPVVYRSGDQSIGVYGVEGSKPGAAAAGVWLSHEVIGLNKNGYGTLLGEGVFTCAKLYANWATLSTDEDNFIVTPFNRLPAEVDGKSPEEIEKQKEFIRKHIIKVDNKTLAEDKAARELLKLLGGDLMTNALACNFKYTVGDKKVLNTSIVEANIMNTRIFNRVSVTRPGEEVKKREIFLTSSQFSQENYGECLTTYKKRLGLKGPDDLCSLLNVTMSPWPTDGNFLTDVVVAGFKKIVQEEAQYAIARNTTSPDFHGFVMQGDSPLHLVHLPMFNMKNHRYQLIITGDLPADIFEIYKSDKAANPDAVYLLGNKNADILEELVKATEFEAVIDKGFPPDDGSHWLSGFKLTNIKLVLNQSLELDDLKRAFPHTDDRLYPSRMPFWMYGTKEQTHIDHILTWSPNAQLNSECVKCDLERELTEEELSNIVVCTFDGLDENFMQPIANDPGQENPNTNWHTPGLPFHRSSTFSVIIYSNYHDSQSDAAPLTKGTITLGGCYADWDIINDIPGSPGEHKMDLLLEDYDILSDIPDSSGKDSIRRGSLKPNLTERHPIHNTYKELLDRRRIEIAKEWTLGFEPFERCKSVIAGSLEKKNMKVNMKKLLKRRNITLEDF</sequence>
<evidence type="ECO:0000256" key="4">
    <source>
        <dbReference type="PIRSR" id="PIRSR602129-50"/>
    </source>
</evidence>
<gene>
    <name evidence="5" type="ORF">TWF102_000084</name>
</gene>
<dbReference type="Gene3D" id="3.40.640.10">
    <property type="entry name" value="Type I PLP-dependent aspartate aminotransferase-like (Major domain)"/>
    <property type="match status" value="1"/>
</dbReference>
<dbReference type="InterPro" id="IPR015421">
    <property type="entry name" value="PyrdxlP-dep_Trfase_major"/>
</dbReference>
<dbReference type="GO" id="GO:0016830">
    <property type="term" value="F:carbon-carbon lyase activity"/>
    <property type="evidence" value="ECO:0007669"/>
    <property type="project" value="InterPro"/>
</dbReference>
<dbReference type="PANTHER" id="PTHR42735">
    <property type="match status" value="1"/>
</dbReference>